<proteinExistence type="inferred from homology"/>
<dbReference type="Gene3D" id="3.40.50.1000">
    <property type="entry name" value="HAD superfamily/HAD-like"/>
    <property type="match status" value="1"/>
</dbReference>
<dbReference type="InterPro" id="IPR041492">
    <property type="entry name" value="HAD_2"/>
</dbReference>
<dbReference type="GO" id="GO:0005829">
    <property type="term" value="C:cytosol"/>
    <property type="evidence" value="ECO:0007669"/>
    <property type="project" value="TreeGrafter"/>
</dbReference>
<reference evidence="6" key="2">
    <citation type="submission" date="2013-07" db="EMBL/GenBank/DDBJ databases">
        <authorList>
            <person name="Morais-Silva F.O."/>
            <person name="Rezende A.M."/>
            <person name="Pimentel C."/>
            <person name="Resende D.M."/>
            <person name="Santos C.I."/>
            <person name="Clemente C."/>
            <person name="de Oliveira L.M."/>
            <person name="da Silva S.M."/>
            <person name="Costa D.A."/>
            <person name="Varela-Raposo A."/>
            <person name="Horacio E.C.A."/>
            <person name="Matos M."/>
            <person name="Flores O."/>
            <person name="Ruiz J.C."/>
            <person name="Rodrigues-Pousada C."/>
        </authorList>
    </citation>
    <scope>NUCLEOTIDE SEQUENCE [LARGE SCALE GENOMIC DNA]</scope>
    <source>
        <strain evidence="6">ATCC 19364 / DSM 1382 / NCIMB 9332 / VKM B-1759</strain>
    </source>
</reference>
<keyword evidence="5" id="KW-0378">Hydrolase</keyword>
<dbReference type="InterPro" id="IPR036412">
    <property type="entry name" value="HAD-like_sf"/>
</dbReference>
<comment type="similarity">
    <text evidence="3">Belongs to the HAD-like hydrolase superfamily. CbbY/CbbZ/Gph/YieH family.</text>
</comment>
<evidence type="ECO:0000256" key="1">
    <source>
        <dbReference type="ARBA" id="ARBA00000830"/>
    </source>
</evidence>
<dbReference type="eggNOG" id="COG0546">
    <property type="taxonomic scope" value="Bacteria"/>
</dbReference>
<evidence type="ECO:0000256" key="2">
    <source>
        <dbReference type="ARBA" id="ARBA00004818"/>
    </source>
</evidence>
<dbReference type="EMBL" id="CP006585">
    <property type="protein sequence ID" value="AGW15180.1"/>
    <property type="molecule type" value="Genomic_DNA"/>
</dbReference>
<dbReference type="Pfam" id="PF13419">
    <property type="entry name" value="HAD_2"/>
    <property type="match status" value="1"/>
</dbReference>
<dbReference type="SFLD" id="SFLDG01129">
    <property type="entry name" value="C1.5:_HAD__Beta-PGM__Phosphata"/>
    <property type="match status" value="1"/>
</dbReference>
<evidence type="ECO:0000313" key="5">
    <source>
        <dbReference type="EMBL" id="AGW15180.1"/>
    </source>
</evidence>
<dbReference type="GO" id="GO:0006281">
    <property type="term" value="P:DNA repair"/>
    <property type="evidence" value="ECO:0007669"/>
    <property type="project" value="TreeGrafter"/>
</dbReference>
<dbReference type="PANTHER" id="PTHR43434">
    <property type="entry name" value="PHOSPHOGLYCOLATE PHOSPHATASE"/>
    <property type="match status" value="1"/>
</dbReference>
<comment type="pathway">
    <text evidence="2">Organic acid metabolism; glycolate biosynthesis; glycolate from 2-phosphoglycolate: step 1/1.</text>
</comment>
<comment type="catalytic activity">
    <reaction evidence="1">
        <text>2-phosphoglycolate + H2O = glycolate + phosphate</text>
        <dbReference type="Rhea" id="RHEA:14369"/>
        <dbReference type="ChEBI" id="CHEBI:15377"/>
        <dbReference type="ChEBI" id="CHEBI:29805"/>
        <dbReference type="ChEBI" id="CHEBI:43474"/>
        <dbReference type="ChEBI" id="CHEBI:58033"/>
        <dbReference type="EC" id="3.1.3.18"/>
    </reaction>
</comment>
<dbReference type="InterPro" id="IPR023214">
    <property type="entry name" value="HAD_sf"/>
</dbReference>
<keyword evidence="6" id="KW-1185">Reference proteome</keyword>
<dbReference type="EC" id="3.1.3.18" evidence="4"/>
<dbReference type="SUPFAM" id="SSF56784">
    <property type="entry name" value="HAD-like"/>
    <property type="match status" value="1"/>
</dbReference>
<dbReference type="InterPro" id="IPR006439">
    <property type="entry name" value="HAD-SF_hydro_IA"/>
</dbReference>
<name>T2GF32_MEGG1</name>
<dbReference type="PATRIC" id="fig|1121448.10.peg.3454"/>
<dbReference type="PANTHER" id="PTHR43434:SF1">
    <property type="entry name" value="PHOSPHOGLYCOLATE PHOSPHATASE"/>
    <property type="match status" value="1"/>
</dbReference>
<dbReference type="GO" id="GO:0008967">
    <property type="term" value="F:phosphoglycolate phosphatase activity"/>
    <property type="evidence" value="ECO:0007669"/>
    <property type="project" value="UniProtKB-EC"/>
</dbReference>
<sequence length="219" mass="24475">MPIQIGPVTSSALFQGIKGFIFDCDGVLFDTHESNAQYYNAIRSRLGLGPMTPAQEAYCHVHTVLDCIAHVTPPGMLPQALQARKDVSYTREILPHLRPFPGLYEVLDALRARKYRLAVHTNRSTTMENVASRYGLVGYFFPLMTAGKAQAKPHPEGVHRILTAWGMKREDVVFIGDSRIDQACAARAGVRFWVFGDQPLAAEARIPDWHCLLQALMRL</sequence>
<dbReference type="HOGENOM" id="CLU_045011_19_3_7"/>
<dbReference type="InterPro" id="IPR050155">
    <property type="entry name" value="HAD-like_hydrolase_sf"/>
</dbReference>
<dbReference type="AlphaFoldDB" id="T2GF32"/>
<dbReference type="Proteomes" id="UP000016587">
    <property type="component" value="Chromosome"/>
</dbReference>
<evidence type="ECO:0000313" key="6">
    <source>
        <dbReference type="Proteomes" id="UP000016587"/>
    </source>
</evidence>
<organism evidence="5 6">
    <name type="scientific">Megalodesulfovibrio gigas (strain ATCC 19364 / DSM 1382 / NCIMB 9332 / VKM B-1759)</name>
    <name type="common">Desulfovibrio gigas</name>
    <dbReference type="NCBI Taxonomy" id="1121448"/>
    <lineage>
        <taxon>Bacteria</taxon>
        <taxon>Pseudomonadati</taxon>
        <taxon>Thermodesulfobacteriota</taxon>
        <taxon>Desulfovibrionia</taxon>
        <taxon>Desulfovibrionales</taxon>
        <taxon>Desulfovibrionaceae</taxon>
        <taxon>Megalodesulfovibrio</taxon>
    </lineage>
</organism>
<evidence type="ECO:0000256" key="4">
    <source>
        <dbReference type="ARBA" id="ARBA00013078"/>
    </source>
</evidence>
<accession>T2GF32</accession>
<dbReference type="NCBIfam" id="TIGR01549">
    <property type="entry name" value="HAD-SF-IA-v1"/>
    <property type="match status" value="1"/>
</dbReference>
<dbReference type="KEGG" id="dgg:DGI_3503"/>
<dbReference type="InterPro" id="IPR023198">
    <property type="entry name" value="PGP-like_dom2"/>
</dbReference>
<dbReference type="STRING" id="1121448.DGI_3503"/>
<dbReference type="Gene3D" id="1.10.150.240">
    <property type="entry name" value="Putative phosphatase, domain 2"/>
    <property type="match status" value="1"/>
</dbReference>
<protein>
    <recommendedName>
        <fullName evidence="4">phosphoglycolate phosphatase</fullName>
        <ecNumber evidence="4">3.1.3.18</ecNumber>
    </recommendedName>
</protein>
<gene>
    <name evidence="5" type="ORF">DGI_3503</name>
</gene>
<reference evidence="5 6" key="1">
    <citation type="journal article" date="2013" name="J. Bacteriol.">
        <title>Roles of HynAB and Ech, the only two hydrogenases found in the model sulfate reducer Desulfovibrio gigas.</title>
        <authorList>
            <person name="Morais-Silva F.O."/>
            <person name="Santos C.I."/>
            <person name="Rodrigues R."/>
            <person name="Pereira I.A."/>
            <person name="Rodrigues-Pousada C."/>
        </authorList>
    </citation>
    <scope>NUCLEOTIDE SEQUENCE [LARGE SCALE GENOMIC DNA]</scope>
    <source>
        <strain evidence="6">ATCC 19364 / DSM 1382 / NCIMB 9332 / VKM B-1759</strain>
    </source>
</reference>
<dbReference type="SFLD" id="SFLDS00003">
    <property type="entry name" value="Haloacid_Dehalogenase"/>
    <property type="match status" value="1"/>
</dbReference>
<evidence type="ECO:0000256" key="3">
    <source>
        <dbReference type="ARBA" id="ARBA00006171"/>
    </source>
</evidence>